<accession>A0A851HUJ3</accession>
<sequence length="574" mass="59469">MSGKFLARASALSLAVILAACGGDDDSTPIVNVNPDSGGANQNGSTETGGETSQEDIDLELGTGSNDSFQSGAISLTASDLSSGGTTRLEFNVVNTINGNAIYSGEETTVTLSSQCETAKLDSPLTTTSGKISTSYTAGCSGDDIITARLNNGASATALLSVASQEVGALEFVSVTPPAIATIGSADSARASVSRVVFKLVDKNGDPVIDEEVDFELSSGIGGASLTEASAPTSSDGTAQTRVNAGTVASVVSVTATYELDSGEIIQTTSDPISISAAIPDTDSFSISVEANFLPNARFYDGQNVGITIRAADRNNNKINDSIVNFVTSGGAIANECELTKGVCSLDWVSQDPRPSDTGVVAILARSVGEESFRDLNSDGIYTAGVDLFIPDEHDSSEAFLDRNNNNTRDSNEEFFDYNQDGIFNDANGIYDGTACSKESEDAGQCTKNVSEIFELAHIYLASDLISINPLGAEPFSPGSICFSISGDFTDPESGGTIQGPPPGNTTVSFETTNGTILGDSSFDTTTSYRTTPVTQCVTIEADDTSDSGTLTVEVLPPAPYGGPKFVERYTITD</sequence>
<evidence type="ECO:0000313" key="3">
    <source>
        <dbReference type="EMBL" id="NWN92673.1"/>
    </source>
</evidence>
<dbReference type="AlphaFoldDB" id="A0A851HUJ3"/>
<dbReference type="EMBL" id="JABEVQ010000008">
    <property type="protein sequence ID" value="NWN92673.1"/>
    <property type="molecule type" value="Genomic_DNA"/>
</dbReference>
<dbReference type="InterPro" id="IPR008964">
    <property type="entry name" value="Invasin/intimin_cell_adhesion"/>
</dbReference>
<dbReference type="Proteomes" id="UP000536442">
    <property type="component" value="Unassembled WGS sequence"/>
</dbReference>
<dbReference type="Gene3D" id="2.60.40.10">
    <property type="entry name" value="Immunoglobulins"/>
    <property type="match status" value="1"/>
</dbReference>
<evidence type="ECO:0000313" key="4">
    <source>
        <dbReference type="Proteomes" id="UP000536442"/>
    </source>
</evidence>
<feature type="region of interest" description="Disordered" evidence="1">
    <location>
        <begin position="33"/>
        <end position="53"/>
    </location>
</feature>
<dbReference type="SUPFAM" id="SSF49373">
    <property type="entry name" value="Invasin/intimin cell-adhesion fragments"/>
    <property type="match status" value="1"/>
</dbReference>
<dbReference type="InterPro" id="IPR013783">
    <property type="entry name" value="Ig-like_fold"/>
</dbReference>
<gene>
    <name evidence="3" type="ORF">HLV39_14345</name>
</gene>
<feature type="chain" id="PRO_5032679154" description="Big-1 domain-containing protein" evidence="2">
    <location>
        <begin position="23"/>
        <end position="574"/>
    </location>
</feature>
<feature type="signal peptide" evidence="2">
    <location>
        <begin position="1"/>
        <end position="22"/>
    </location>
</feature>
<protein>
    <recommendedName>
        <fullName evidence="5">Big-1 domain-containing protein</fullName>
    </recommendedName>
</protein>
<evidence type="ECO:0008006" key="5">
    <source>
        <dbReference type="Google" id="ProtNLM"/>
    </source>
</evidence>
<keyword evidence="4" id="KW-1185">Reference proteome</keyword>
<dbReference type="PROSITE" id="PS51257">
    <property type="entry name" value="PROKAR_LIPOPROTEIN"/>
    <property type="match status" value="1"/>
</dbReference>
<evidence type="ECO:0000256" key="2">
    <source>
        <dbReference type="SAM" id="SignalP"/>
    </source>
</evidence>
<evidence type="ECO:0000256" key="1">
    <source>
        <dbReference type="SAM" id="MobiDB-lite"/>
    </source>
</evidence>
<comment type="caution">
    <text evidence="3">The sequence shown here is derived from an EMBL/GenBank/DDBJ whole genome shotgun (WGS) entry which is preliminary data.</text>
</comment>
<organism evidence="3 4">
    <name type="scientific">Marinobacter adhaerens</name>
    <dbReference type="NCBI Taxonomy" id="1033846"/>
    <lineage>
        <taxon>Bacteria</taxon>
        <taxon>Pseudomonadati</taxon>
        <taxon>Pseudomonadota</taxon>
        <taxon>Gammaproteobacteria</taxon>
        <taxon>Pseudomonadales</taxon>
        <taxon>Marinobacteraceae</taxon>
        <taxon>Marinobacter</taxon>
    </lineage>
</organism>
<proteinExistence type="predicted"/>
<keyword evidence="2" id="KW-0732">Signal</keyword>
<reference evidence="3 4" key="1">
    <citation type="submission" date="2020-03" db="EMBL/GenBank/DDBJ databases">
        <title>Metagenomic, metatranscriptomic, and metabolomic analyses revealed the key microbes and metabolic features during the fermentation of ganjang, Korean traditional soy sauce.</title>
        <authorList>
            <person name="Chun B.H."/>
            <person name="Jeon C.O."/>
        </authorList>
    </citation>
    <scope>NUCLEOTIDE SEQUENCE [LARGE SCALE GENOMIC DNA]</scope>
    <source>
        <strain evidence="3 4">KG14</strain>
    </source>
</reference>
<feature type="compositionally biased region" description="Polar residues" evidence="1">
    <location>
        <begin position="33"/>
        <end position="52"/>
    </location>
</feature>
<name>A0A851HUJ3_9GAMM</name>